<name>A0ABS0ACT1_9GAMM</name>
<dbReference type="CDD" id="cd06223">
    <property type="entry name" value="PRTases_typeI"/>
    <property type="match status" value="1"/>
</dbReference>
<dbReference type="PANTHER" id="PTHR47505:SF1">
    <property type="entry name" value="DNA UTILIZATION PROTEIN YHGH"/>
    <property type="match status" value="1"/>
</dbReference>
<dbReference type="InterPro" id="IPR029057">
    <property type="entry name" value="PRTase-like"/>
</dbReference>
<gene>
    <name evidence="3" type="ORF">ISO4_00331</name>
</gene>
<reference evidence="3 4" key="1">
    <citation type="submission" date="2012-09" db="EMBL/GenBank/DDBJ databases">
        <title>Genome Sequence of alkane-degrading Bacterium Alcanivorax venustensis ISO4.</title>
        <authorList>
            <person name="Lai Q."/>
            <person name="Shao Z."/>
        </authorList>
    </citation>
    <scope>NUCLEOTIDE SEQUENCE [LARGE SCALE GENOMIC DNA]</scope>
    <source>
        <strain evidence="3 4">ISO4</strain>
    </source>
</reference>
<keyword evidence="4" id="KW-1185">Reference proteome</keyword>
<comment type="caution">
    <text evidence="3">The sequence shown here is derived from an EMBL/GenBank/DDBJ whole genome shotgun (WGS) entry which is preliminary data.</text>
</comment>
<sequence length="225" mass="25502">MLFDLAEPCLLCGRRSPQGLCRLCAGELRDGGALYDPLCRCGLPGTEQGGLCGRCLRRPPPFTSTYCHWVYQFPLDRLINAYKHRGCLPAERALEPLLREQPLPWPDAEVLCPLPAHWRRRLARGFDQAERLALILARHWQRPVAPLLLRHRPTGHQQGLGRAERVRNLRHAFLARPGAQYRRILLIDDVMTTGTSARAASRALLEGGAKEVRVWALARTLQQER</sequence>
<evidence type="ECO:0000313" key="3">
    <source>
        <dbReference type="EMBL" id="MBF5051729.1"/>
    </source>
</evidence>
<dbReference type="PANTHER" id="PTHR47505">
    <property type="entry name" value="DNA UTILIZATION PROTEIN YHGH"/>
    <property type="match status" value="1"/>
</dbReference>
<evidence type="ECO:0000259" key="2">
    <source>
        <dbReference type="PROSITE" id="PS01300"/>
    </source>
</evidence>
<dbReference type="InterPro" id="IPR051910">
    <property type="entry name" value="ComF/GntX_DNA_util-trans"/>
</dbReference>
<accession>A0ABS0ACT1</accession>
<organism evidence="3 4">
    <name type="scientific">Alloalcanivorax venustensis ISO4</name>
    <dbReference type="NCBI Taxonomy" id="1177184"/>
    <lineage>
        <taxon>Bacteria</taxon>
        <taxon>Pseudomonadati</taxon>
        <taxon>Pseudomonadota</taxon>
        <taxon>Gammaproteobacteria</taxon>
        <taxon>Oceanospirillales</taxon>
        <taxon>Alcanivoracaceae</taxon>
        <taxon>Alloalcanivorax</taxon>
    </lineage>
</organism>
<evidence type="ECO:0000256" key="1">
    <source>
        <dbReference type="ARBA" id="ARBA00008007"/>
    </source>
</evidence>
<evidence type="ECO:0000313" key="4">
    <source>
        <dbReference type="Proteomes" id="UP000644441"/>
    </source>
</evidence>
<dbReference type="InterPro" id="IPR015967">
    <property type="entry name" value="Rcmb_RecR_Znf"/>
</dbReference>
<dbReference type="EMBL" id="ARXR01000002">
    <property type="protein sequence ID" value="MBF5051729.1"/>
    <property type="molecule type" value="Genomic_DNA"/>
</dbReference>
<dbReference type="InterPro" id="IPR000836">
    <property type="entry name" value="PRTase_dom"/>
</dbReference>
<dbReference type="GeneID" id="99764786"/>
<dbReference type="RefSeq" id="WP_194854931.1">
    <property type="nucleotide sequence ID" value="NZ_ARXR01000002.1"/>
</dbReference>
<comment type="similarity">
    <text evidence="1">Belongs to the ComF/GntX family.</text>
</comment>
<dbReference type="PROSITE" id="PS01300">
    <property type="entry name" value="RECR"/>
    <property type="match status" value="1"/>
</dbReference>
<proteinExistence type="inferred from homology"/>
<dbReference type="Proteomes" id="UP000644441">
    <property type="component" value="Unassembled WGS sequence"/>
</dbReference>
<feature type="domain" description="RecR protein" evidence="2">
    <location>
        <begin position="9"/>
        <end position="30"/>
    </location>
</feature>
<dbReference type="SUPFAM" id="SSF53271">
    <property type="entry name" value="PRTase-like"/>
    <property type="match status" value="1"/>
</dbReference>
<dbReference type="Gene3D" id="3.40.50.2020">
    <property type="match status" value="1"/>
</dbReference>
<protein>
    <recommendedName>
        <fullName evidence="2">RecR protein domain-containing protein</fullName>
    </recommendedName>
</protein>